<dbReference type="Proteomes" id="UP000239203">
    <property type="component" value="Unassembled WGS sequence"/>
</dbReference>
<dbReference type="Gene3D" id="3.30.420.40">
    <property type="match status" value="2"/>
</dbReference>
<protein>
    <submittedName>
        <fullName evidence="2">Uncharacterized protein</fullName>
    </submittedName>
</protein>
<name>A0A2S6GTF2_9PSEU</name>
<proteinExistence type="predicted"/>
<comment type="caution">
    <text evidence="2">The sequence shown here is derived from an EMBL/GenBank/DDBJ whole genome shotgun (WGS) entry which is preliminary data.</text>
</comment>
<reference evidence="2 3" key="1">
    <citation type="submission" date="2018-02" db="EMBL/GenBank/DDBJ databases">
        <title>Genomic Encyclopedia of Archaeal and Bacterial Type Strains, Phase II (KMG-II): from individual species to whole genera.</title>
        <authorList>
            <person name="Goeker M."/>
        </authorList>
    </citation>
    <scope>NUCLEOTIDE SEQUENCE [LARGE SCALE GENOMIC DNA]</scope>
    <source>
        <strain evidence="2 3">YU 961-1</strain>
    </source>
</reference>
<keyword evidence="3" id="KW-1185">Reference proteome</keyword>
<feature type="region of interest" description="Disordered" evidence="1">
    <location>
        <begin position="117"/>
        <end position="149"/>
    </location>
</feature>
<evidence type="ECO:0000313" key="2">
    <source>
        <dbReference type="EMBL" id="PPK68522.1"/>
    </source>
</evidence>
<accession>A0A2S6GTF2</accession>
<sequence>MPDPADIGETITLDGREFARADILCDFLALLVAQAEDRPENLLLTYPPGLSGSDALVAAAEAAGFDEVELLPRPLATAVGVLDTIDTNDVDTGVVVVHDVGATATTSLVRLNWSARSSATSPRPPRACWPRAGPTAARSGRSWWRAARR</sequence>
<dbReference type="EMBL" id="PTIX01000005">
    <property type="protein sequence ID" value="PPK68522.1"/>
    <property type="molecule type" value="Genomic_DNA"/>
</dbReference>
<feature type="compositionally biased region" description="Low complexity" evidence="1">
    <location>
        <begin position="136"/>
        <end position="149"/>
    </location>
</feature>
<gene>
    <name evidence="2" type="ORF">CLV40_105251</name>
</gene>
<organism evidence="2 3">
    <name type="scientific">Actinokineospora auranticolor</name>
    <dbReference type="NCBI Taxonomy" id="155976"/>
    <lineage>
        <taxon>Bacteria</taxon>
        <taxon>Bacillati</taxon>
        <taxon>Actinomycetota</taxon>
        <taxon>Actinomycetes</taxon>
        <taxon>Pseudonocardiales</taxon>
        <taxon>Pseudonocardiaceae</taxon>
        <taxon>Actinokineospora</taxon>
    </lineage>
</organism>
<dbReference type="AlphaFoldDB" id="A0A2S6GTF2"/>
<dbReference type="RefSeq" id="WP_104478980.1">
    <property type="nucleotide sequence ID" value="NZ_CP154825.1"/>
</dbReference>
<evidence type="ECO:0000256" key="1">
    <source>
        <dbReference type="SAM" id="MobiDB-lite"/>
    </source>
</evidence>
<evidence type="ECO:0000313" key="3">
    <source>
        <dbReference type="Proteomes" id="UP000239203"/>
    </source>
</evidence>